<sequence>MRRSAELLRRGLIPFACAALLPKCGLCLLPGLALLAGGVELCGSGTATEPAWPSWLAGAGGILLLGWLALRVRRRPRQ</sequence>
<comment type="caution">
    <text evidence="2">The sequence shown here is derived from an EMBL/GenBank/DDBJ whole genome shotgun (WGS) entry which is preliminary data.</text>
</comment>
<keyword evidence="3" id="KW-1185">Reference proteome</keyword>
<dbReference type="AlphaFoldDB" id="A0A4Q1C8U5"/>
<keyword evidence="1" id="KW-0472">Membrane</keyword>
<gene>
    <name evidence="2" type="ORF">ESB00_05665</name>
</gene>
<evidence type="ECO:0000256" key="1">
    <source>
        <dbReference type="SAM" id="Phobius"/>
    </source>
</evidence>
<evidence type="ECO:0000313" key="2">
    <source>
        <dbReference type="EMBL" id="RXK55385.1"/>
    </source>
</evidence>
<dbReference type="EMBL" id="SDHX01000001">
    <property type="protein sequence ID" value="RXK55385.1"/>
    <property type="molecule type" value="Genomic_DNA"/>
</dbReference>
<dbReference type="RefSeq" id="WP_129046750.1">
    <property type="nucleotide sequence ID" value="NZ_SDHX01000001.1"/>
</dbReference>
<organism evidence="2 3">
    <name type="scientific">Oleiharenicola lentus</name>
    <dbReference type="NCBI Taxonomy" id="2508720"/>
    <lineage>
        <taxon>Bacteria</taxon>
        <taxon>Pseudomonadati</taxon>
        <taxon>Verrucomicrobiota</taxon>
        <taxon>Opitutia</taxon>
        <taxon>Opitutales</taxon>
        <taxon>Opitutaceae</taxon>
        <taxon>Oleiharenicola</taxon>
    </lineage>
</organism>
<protein>
    <submittedName>
        <fullName evidence="2">Uncharacterized protein</fullName>
    </submittedName>
</protein>
<feature type="transmembrane region" description="Helical" evidence="1">
    <location>
        <begin position="12"/>
        <end position="39"/>
    </location>
</feature>
<feature type="transmembrane region" description="Helical" evidence="1">
    <location>
        <begin position="51"/>
        <end position="70"/>
    </location>
</feature>
<keyword evidence="1" id="KW-1133">Transmembrane helix</keyword>
<name>A0A4Q1C8U5_9BACT</name>
<evidence type="ECO:0000313" key="3">
    <source>
        <dbReference type="Proteomes" id="UP000290218"/>
    </source>
</evidence>
<dbReference type="Proteomes" id="UP000290218">
    <property type="component" value="Unassembled WGS sequence"/>
</dbReference>
<reference evidence="2 3" key="1">
    <citation type="submission" date="2019-01" db="EMBL/GenBank/DDBJ databases">
        <title>Lacunisphaera sp. strain TWA-58.</title>
        <authorList>
            <person name="Chen W.-M."/>
        </authorList>
    </citation>
    <scope>NUCLEOTIDE SEQUENCE [LARGE SCALE GENOMIC DNA]</scope>
    <source>
        <strain evidence="2 3">TWA-58</strain>
    </source>
</reference>
<accession>A0A4Q1C8U5</accession>
<keyword evidence="1" id="KW-0812">Transmembrane</keyword>
<proteinExistence type="predicted"/>